<proteinExistence type="predicted"/>
<dbReference type="Proteomes" id="UP000248329">
    <property type="component" value="Unassembled WGS sequence"/>
</dbReference>
<sequence length="110" mass="13002">MRNDITYVRHILDCIDNIQNFVNGRTYSDFQSDLMLQSAVLHQFMILGEAAGQISKKFRDEHPSIRWKLMIGMRNKPIHHYFGVDLDEVWKTVHDDLPELELLFEKEGLK</sequence>
<evidence type="ECO:0000313" key="2">
    <source>
        <dbReference type="Proteomes" id="UP000248329"/>
    </source>
</evidence>
<reference evidence="1" key="1">
    <citation type="submission" date="2018-01" db="EMBL/GenBank/DDBJ databases">
        <authorList>
            <person name="Krukenberg V."/>
        </authorList>
    </citation>
    <scope>NUCLEOTIDE SEQUENCE</scope>
    <source>
        <strain evidence="1">E20ANME2</strain>
    </source>
</reference>
<dbReference type="EMBL" id="PQXF01000003">
    <property type="protein sequence ID" value="PXF61725.1"/>
    <property type="molecule type" value="Genomic_DNA"/>
</dbReference>
<comment type="caution">
    <text evidence="1">The sequence shown here is derived from an EMBL/GenBank/DDBJ whole genome shotgun (WGS) entry which is preliminary data.</text>
</comment>
<name>A0AC61L5T8_9EURY</name>
<evidence type="ECO:0000313" key="1">
    <source>
        <dbReference type="EMBL" id="PXF61725.1"/>
    </source>
</evidence>
<gene>
    <name evidence="1" type="ORF">C4B59_02395</name>
</gene>
<protein>
    <submittedName>
        <fullName evidence="1">Uncharacterized protein</fullName>
    </submittedName>
</protein>
<accession>A0AC61L5T8</accession>
<organism evidence="1 2">
    <name type="scientific">Candidatus Methanogaster sp</name>
    <dbReference type="NCBI Taxonomy" id="3386292"/>
    <lineage>
        <taxon>Archaea</taxon>
        <taxon>Methanobacteriati</taxon>
        <taxon>Methanobacteriota</taxon>
        <taxon>Stenosarchaea group</taxon>
        <taxon>Methanomicrobia</taxon>
        <taxon>Methanosarcinales</taxon>
        <taxon>ANME-2 cluster</taxon>
        <taxon>Candidatus Methanogasteraceae</taxon>
        <taxon>Candidatus Methanogaster</taxon>
    </lineage>
</organism>